<accession>A0A9P5X167</accession>
<comment type="caution">
    <text evidence="1">The sequence shown here is derived from an EMBL/GenBank/DDBJ whole genome shotgun (WGS) entry which is preliminary data.</text>
</comment>
<proteinExistence type="predicted"/>
<organism evidence="1 2">
    <name type="scientific">Macrolepiota fuliginosa MF-IS2</name>
    <dbReference type="NCBI Taxonomy" id="1400762"/>
    <lineage>
        <taxon>Eukaryota</taxon>
        <taxon>Fungi</taxon>
        <taxon>Dikarya</taxon>
        <taxon>Basidiomycota</taxon>
        <taxon>Agaricomycotina</taxon>
        <taxon>Agaricomycetes</taxon>
        <taxon>Agaricomycetidae</taxon>
        <taxon>Agaricales</taxon>
        <taxon>Agaricineae</taxon>
        <taxon>Agaricaceae</taxon>
        <taxon>Macrolepiota</taxon>
    </lineage>
</organism>
<feature type="non-terminal residue" evidence="1">
    <location>
        <position position="54"/>
    </location>
</feature>
<evidence type="ECO:0000313" key="2">
    <source>
        <dbReference type="Proteomes" id="UP000807342"/>
    </source>
</evidence>
<keyword evidence="2" id="KW-1185">Reference proteome</keyword>
<sequence length="54" mass="5817">MDTFGDIQALLLDPTDSSLVFGSAECGQEERTLISIPVDAEAHNDAYMISLCVI</sequence>
<reference evidence="1" key="1">
    <citation type="submission" date="2020-11" db="EMBL/GenBank/DDBJ databases">
        <authorList>
            <consortium name="DOE Joint Genome Institute"/>
            <person name="Ahrendt S."/>
            <person name="Riley R."/>
            <person name="Andreopoulos W."/>
            <person name="Labutti K."/>
            <person name="Pangilinan J."/>
            <person name="Ruiz-Duenas F.J."/>
            <person name="Barrasa J.M."/>
            <person name="Sanchez-Garcia M."/>
            <person name="Camarero S."/>
            <person name="Miyauchi S."/>
            <person name="Serrano A."/>
            <person name="Linde D."/>
            <person name="Babiker R."/>
            <person name="Drula E."/>
            <person name="Ayuso-Fernandez I."/>
            <person name="Pacheco R."/>
            <person name="Padilla G."/>
            <person name="Ferreira P."/>
            <person name="Barriuso J."/>
            <person name="Kellner H."/>
            <person name="Castanera R."/>
            <person name="Alfaro M."/>
            <person name="Ramirez L."/>
            <person name="Pisabarro A.G."/>
            <person name="Kuo A."/>
            <person name="Tritt A."/>
            <person name="Lipzen A."/>
            <person name="He G."/>
            <person name="Yan M."/>
            <person name="Ng V."/>
            <person name="Cullen D."/>
            <person name="Martin F."/>
            <person name="Rosso M.-N."/>
            <person name="Henrissat B."/>
            <person name="Hibbett D."/>
            <person name="Martinez A.T."/>
            <person name="Grigoriev I.V."/>
        </authorList>
    </citation>
    <scope>NUCLEOTIDE SEQUENCE</scope>
    <source>
        <strain evidence="1">MF-IS2</strain>
    </source>
</reference>
<evidence type="ECO:0000313" key="1">
    <source>
        <dbReference type="EMBL" id="KAF9441477.1"/>
    </source>
</evidence>
<dbReference type="EMBL" id="MU151895">
    <property type="protein sequence ID" value="KAF9441477.1"/>
    <property type="molecule type" value="Genomic_DNA"/>
</dbReference>
<gene>
    <name evidence="1" type="ORF">P691DRAFT_812720</name>
</gene>
<protein>
    <submittedName>
        <fullName evidence="1">Uncharacterized protein</fullName>
    </submittedName>
</protein>
<dbReference type="AlphaFoldDB" id="A0A9P5X167"/>
<dbReference type="Proteomes" id="UP000807342">
    <property type="component" value="Unassembled WGS sequence"/>
</dbReference>
<name>A0A9P5X167_9AGAR</name>